<dbReference type="InterPro" id="IPR024904">
    <property type="entry name" value="OTCase_ArgI"/>
</dbReference>
<dbReference type="PRINTS" id="PR00100">
    <property type="entry name" value="AOTCASE"/>
</dbReference>
<evidence type="ECO:0000256" key="6">
    <source>
        <dbReference type="ARBA" id="ARBA00048772"/>
    </source>
</evidence>
<dbReference type="PRINTS" id="PR00102">
    <property type="entry name" value="OTCASE"/>
</dbReference>
<name>A0ABQ2R158_9ACTN</name>
<dbReference type="Gene3D" id="3.40.50.1370">
    <property type="entry name" value="Aspartate/ornithine carbamoyltransferase"/>
    <property type="match status" value="2"/>
</dbReference>
<dbReference type="InterPro" id="IPR006132">
    <property type="entry name" value="Asp/Orn_carbamoyltranf_P-bd"/>
</dbReference>
<dbReference type="InterPro" id="IPR002292">
    <property type="entry name" value="Orn/put_carbamltrans"/>
</dbReference>
<dbReference type="SUPFAM" id="SSF53671">
    <property type="entry name" value="Aspartate/ornithine carbamoyltransferase"/>
    <property type="match status" value="1"/>
</dbReference>
<evidence type="ECO:0000256" key="4">
    <source>
        <dbReference type="ARBA" id="ARBA00016634"/>
    </source>
</evidence>
<evidence type="ECO:0000256" key="3">
    <source>
        <dbReference type="ARBA" id="ARBA00013007"/>
    </source>
</evidence>
<keyword evidence="7" id="KW-0963">Cytoplasm</keyword>
<dbReference type="RefSeq" id="WP_189248266.1">
    <property type="nucleotide sequence ID" value="NZ_BMQJ01000010.1"/>
</dbReference>
<dbReference type="HAMAP" id="MF_01109">
    <property type="entry name" value="OTCase"/>
    <property type="match status" value="1"/>
</dbReference>
<dbReference type="NCBIfam" id="TIGR00658">
    <property type="entry name" value="orni_carb_tr"/>
    <property type="match status" value="1"/>
</dbReference>
<feature type="binding site" evidence="7">
    <location>
        <position position="291"/>
    </location>
    <ligand>
        <name>carbamoyl phosphate</name>
        <dbReference type="ChEBI" id="CHEBI:58228"/>
    </ligand>
</feature>
<feature type="binding site" evidence="7">
    <location>
        <begin position="263"/>
        <end position="264"/>
    </location>
    <ligand>
        <name>carbamoyl phosphate</name>
        <dbReference type="ChEBI" id="CHEBI:58228"/>
    </ligand>
</feature>
<comment type="pathway">
    <text evidence="1">Amino-acid biosynthesis; L-arginine biosynthesis; L-arginine from L-ornithine and carbamoyl phosphate: step 1/3.</text>
</comment>
<organism evidence="10 11">
    <name type="scientific">Streptosporangium pseudovulgare</name>
    <dbReference type="NCBI Taxonomy" id="35765"/>
    <lineage>
        <taxon>Bacteria</taxon>
        <taxon>Bacillati</taxon>
        <taxon>Actinomycetota</taxon>
        <taxon>Actinomycetes</taxon>
        <taxon>Streptosporangiales</taxon>
        <taxon>Streptosporangiaceae</taxon>
        <taxon>Streptosporangium</taxon>
    </lineage>
</organism>
<sequence>MTRHFLRDDDLTPAEQTEVLQLAEAMKKDRYGYRPLAGPKTVAVLFDKPSTRTRLSFATGVGELGGLPLVIDAAASQLGRGEPVEDTARVLERQVAAIVWRTGGQERIETMATWSSVPVVNALTDEFHPCQILADLQTVRECFGATAGLTLAYLGDGANNMAHSYLLGGAVAGMHVRIGAPAGYHPDPEVLRRAQEIAATTGGSAAVLTDPADAVAGADVVTTDTWVSMGQDGKEQRVADLMPFQVGARLMDLAAPHAIFLHCLPAYRGLEVAADVIDGPRSLVWDQAENRLHAQKALLHWLLTAGGNGEAAAGNGEAAIGGIGGAATAPATIRAEEVT</sequence>
<protein>
    <recommendedName>
        <fullName evidence="4 7">Ornithine carbamoyltransferase</fullName>
        <shortName evidence="7">OTCase</shortName>
        <ecNumber evidence="3 7">2.1.3.3</ecNumber>
    </recommendedName>
</protein>
<keyword evidence="5 7" id="KW-0808">Transferase</keyword>
<evidence type="ECO:0000313" key="11">
    <source>
        <dbReference type="Proteomes" id="UP000611554"/>
    </source>
</evidence>
<proteinExistence type="inferred from homology"/>
<comment type="catalytic activity">
    <reaction evidence="6 7">
        <text>carbamoyl phosphate + L-ornithine = L-citrulline + phosphate + H(+)</text>
        <dbReference type="Rhea" id="RHEA:19513"/>
        <dbReference type="ChEBI" id="CHEBI:15378"/>
        <dbReference type="ChEBI" id="CHEBI:43474"/>
        <dbReference type="ChEBI" id="CHEBI:46911"/>
        <dbReference type="ChEBI" id="CHEBI:57743"/>
        <dbReference type="ChEBI" id="CHEBI:58228"/>
        <dbReference type="EC" id="2.1.3.3"/>
    </reaction>
</comment>
<feature type="domain" description="Aspartate/ornithine carbamoyltransferase Asp/Orn-binding" evidence="8">
    <location>
        <begin position="148"/>
        <end position="302"/>
    </location>
</feature>
<feature type="binding site" evidence="7">
    <location>
        <position position="160"/>
    </location>
    <ligand>
        <name>L-ornithine</name>
        <dbReference type="ChEBI" id="CHEBI:46911"/>
    </ligand>
</feature>
<gene>
    <name evidence="10" type="primary">arcB</name>
    <name evidence="10" type="ORF">GCM10010140_43380</name>
</gene>
<dbReference type="PANTHER" id="PTHR45753:SF3">
    <property type="entry name" value="ORNITHINE TRANSCARBAMYLASE, MITOCHONDRIAL"/>
    <property type="match status" value="1"/>
</dbReference>
<dbReference type="EMBL" id="BMQJ01000010">
    <property type="protein sequence ID" value="GGQ08331.1"/>
    <property type="molecule type" value="Genomic_DNA"/>
</dbReference>
<evidence type="ECO:0000256" key="1">
    <source>
        <dbReference type="ARBA" id="ARBA00004975"/>
    </source>
</evidence>
<evidence type="ECO:0000256" key="2">
    <source>
        <dbReference type="ARBA" id="ARBA00007805"/>
    </source>
</evidence>
<dbReference type="NCBIfam" id="NF001986">
    <property type="entry name" value="PRK00779.1"/>
    <property type="match status" value="1"/>
</dbReference>
<dbReference type="Proteomes" id="UP000611554">
    <property type="component" value="Unassembled WGS sequence"/>
</dbReference>
<comment type="subcellular location">
    <subcellularLocation>
        <location evidence="7">Cytoplasm</location>
    </subcellularLocation>
</comment>
<dbReference type="Pfam" id="PF00185">
    <property type="entry name" value="OTCace"/>
    <property type="match status" value="1"/>
</dbReference>
<reference evidence="11" key="1">
    <citation type="journal article" date="2019" name="Int. J. Syst. Evol. Microbiol.">
        <title>The Global Catalogue of Microorganisms (GCM) 10K type strain sequencing project: providing services to taxonomists for standard genome sequencing and annotation.</title>
        <authorList>
            <consortium name="The Broad Institute Genomics Platform"/>
            <consortium name="The Broad Institute Genome Sequencing Center for Infectious Disease"/>
            <person name="Wu L."/>
            <person name="Ma J."/>
        </authorList>
    </citation>
    <scope>NUCLEOTIDE SEQUENCE [LARGE SCALE GENOMIC DNA]</scope>
    <source>
        <strain evidence="11">JCM 3115</strain>
    </source>
</reference>
<feature type="binding site" evidence="7">
    <location>
        <begin position="50"/>
        <end position="53"/>
    </location>
    <ligand>
        <name>carbamoyl phosphate</name>
        <dbReference type="ChEBI" id="CHEBI:58228"/>
    </ligand>
</feature>
<evidence type="ECO:0000259" key="9">
    <source>
        <dbReference type="Pfam" id="PF02729"/>
    </source>
</evidence>
<feature type="binding site" evidence="7">
    <location>
        <position position="101"/>
    </location>
    <ligand>
        <name>carbamoyl phosphate</name>
        <dbReference type="ChEBI" id="CHEBI:58228"/>
    </ligand>
</feature>
<evidence type="ECO:0000256" key="7">
    <source>
        <dbReference type="HAMAP-Rule" id="MF_01109"/>
    </source>
</evidence>
<comment type="caution">
    <text evidence="10">The sequence shown here is derived from an EMBL/GenBank/DDBJ whole genome shotgun (WGS) entry which is preliminary data.</text>
</comment>
<dbReference type="PROSITE" id="PS00097">
    <property type="entry name" value="CARBAMOYLTRANSFERASE"/>
    <property type="match status" value="1"/>
</dbReference>
<accession>A0ABQ2R158</accession>
<dbReference type="InterPro" id="IPR006131">
    <property type="entry name" value="Asp_carbamoyltransf_Asp/Orn-bd"/>
</dbReference>
<dbReference type="InterPro" id="IPR006130">
    <property type="entry name" value="Asp/Orn_carbamoylTrfase"/>
</dbReference>
<dbReference type="InterPro" id="IPR036901">
    <property type="entry name" value="Asp/Orn_carbamoylTrfase_sf"/>
</dbReference>
<keyword evidence="11" id="KW-1185">Reference proteome</keyword>
<feature type="domain" description="Aspartate/ornithine carbamoyltransferase carbamoyl-P binding" evidence="9">
    <location>
        <begin position="3"/>
        <end position="141"/>
    </location>
</feature>
<comment type="similarity">
    <text evidence="2 7">Belongs to the aspartate/ornithine carbamoyltransferase superfamily. OTCase family.</text>
</comment>
<dbReference type="PANTHER" id="PTHR45753">
    <property type="entry name" value="ORNITHINE CARBAMOYLTRANSFERASE, MITOCHONDRIAL"/>
    <property type="match status" value="1"/>
</dbReference>
<dbReference type="EC" id="2.1.3.3" evidence="3 7"/>
<evidence type="ECO:0000256" key="5">
    <source>
        <dbReference type="ARBA" id="ARBA00022679"/>
    </source>
</evidence>
<evidence type="ECO:0000259" key="8">
    <source>
        <dbReference type="Pfam" id="PF00185"/>
    </source>
</evidence>
<feature type="binding site" evidence="7">
    <location>
        <begin position="128"/>
        <end position="131"/>
    </location>
    <ligand>
        <name>carbamoyl phosphate</name>
        <dbReference type="ChEBI" id="CHEBI:58228"/>
    </ligand>
</feature>
<dbReference type="Pfam" id="PF02729">
    <property type="entry name" value="OTCace_N"/>
    <property type="match status" value="1"/>
</dbReference>
<evidence type="ECO:0000313" key="10">
    <source>
        <dbReference type="EMBL" id="GGQ08331.1"/>
    </source>
</evidence>
<feature type="binding site" evidence="7">
    <location>
        <position position="224"/>
    </location>
    <ligand>
        <name>L-ornithine</name>
        <dbReference type="ChEBI" id="CHEBI:46911"/>
    </ligand>
</feature>
<feature type="binding site" evidence="7">
    <location>
        <position position="77"/>
    </location>
    <ligand>
        <name>carbamoyl phosphate</name>
        <dbReference type="ChEBI" id="CHEBI:58228"/>
    </ligand>
</feature>
<feature type="binding site" evidence="7">
    <location>
        <begin position="228"/>
        <end position="229"/>
    </location>
    <ligand>
        <name>L-ornithine</name>
        <dbReference type="ChEBI" id="CHEBI:46911"/>
    </ligand>
</feature>